<proteinExistence type="predicted"/>
<sequence>MEAKYVTSSEATKEAIWLQKFLIDLEIVHGMGKAITLYCDNNVIIANTKETGNHKNTNNIVNKIMDVVKITFEDNLADSFTNNLLARSFEKHIERIGI</sequence>
<gene>
    <name evidence="1" type="ORF">J1N35_034389</name>
</gene>
<dbReference type="EMBL" id="JAIQCV010000010">
    <property type="protein sequence ID" value="KAH1056324.1"/>
    <property type="molecule type" value="Genomic_DNA"/>
</dbReference>
<evidence type="ECO:0000313" key="1">
    <source>
        <dbReference type="EMBL" id="KAH1056324.1"/>
    </source>
</evidence>
<protein>
    <recommendedName>
        <fullName evidence="3">Reverse transcriptase Ty1/copia-type domain-containing protein</fullName>
    </recommendedName>
</protein>
<dbReference type="OrthoDB" id="994562at2759"/>
<reference evidence="1 2" key="1">
    <citation type="journal article" date="2021" name="Plant Biotechnol. J.">
        <title>Multi-omics assisted identification of the key and species-specific regulatory components of drought-tolerant mechanisms in Gossypium stocksii.</title>
        <authorList>
            <person name="Yu D."/>
            <person name="Ke L."/>
            <person name="Zhang D."/>
            <person name="Wu Y."/>
            <person name="Sun Y."/>
            <person name="Mei J."/>
            <person name="Sun J."/>
            <person name="Sun Y."/>
        </authorList>
    </citation>
    <scope>NUCLEOTIDE SEQUENCE [LARGE SCALE GENOMIC DNA]</scope>
    <source>
        <strain evidence="2">cv. E1</strain>
        <tissue evidence="1">Leaf</tissue>
    </source>
</reference>
<name>A0A9D3USS3_9ROSI</name>
<dbReference type="CDD" id="cd09272">
    <property type="entry name" value="RNase_HI_RT_Ty1"/>
    <property type="match status" value="1"/>
</dbReference>
<keyword evidence="2" id="KW-1185">Reference proteome</keyword>
<accession>A0A9D3USS3</accession>
<dbReference type="AlphaFoldDB" id="A0A9D3USS3"/>
<evidence type="ECO:0008006" key="3">
    <source>
        <dbReference type="Google" id="ProtNLM"/>
    </source>
</evidence>
<evidence type="ECO:0000313" key="2">
    <source>
        <dbReference type="Proteomes" id="UP000828251"/>
    </source>
</evidence>
<comment type="caution">
    <text evidence="1">The sequence shown here is derived from an EMBL/GenBank/DDBJ whole genome shotgun (WGS) entry which is preliminary data.</text>
</comment>
<organism evidence="1 2">
    <name type="scientific">Gossypium stocksii</name>
    <dbReference type="NCBI Taxonomy" id="47602"/>
    <lineage>
        <taxon>Eukaryota</taxon>
        <taxon>Viridiplantae</taxon>
        <taxon>Streptophyta</taxon>
        <taxon>Embryophyta</taxon>
        <taxon>Tracheophyta</taxon>
        <taxon>Spermatophyta</taxon>
        <taxon>Magnoliopsida</taxon>
        <taxon>eudicotyledons</taxon>
        <taxon>Gunneridae</taxon>
        <taxon>Pentapetalae</taxon>
        <taxon>rosids</taxon>
        <taxon>malvids</taxon>
        <taxon>Malvales</taxon>
        <taxon>Malvaceae</taxon>
        <taxon>Malvoideae</taxon>
        <taxon>Gossypium</taxon>
    </lineage>
</organism>
<dbReference type="Proteomes" id="UP000828251">
    <property type="component" value="Unassembled WGS sequence"/>
</dbReference>